<dbReference type="STRING" id="90262.A0A1X2IRV4"/>
<comment type="function">
    <text evidence="14">Transfers mannose from Dol-P-mannose to Ser or Thr residues on proteins.</text>
</comment>
<feature type="transmembrane region" description="Helical" evidence="14">
    <location>
        <begin position="235"/>
        <end position="268"/>
    </location>
</feature>
<evidence type="ECO:0000256" key="13">
    <source>
        <dbReference type="ARBA" id="ARBA00045102"/>
    </source>
</evidence>
<comment type="similarity">
    <text evidence="3 14">Belongs to the glycosyltransferase 39 family.</text>
</comment>
<feature type="transmembrane region" description="Helical" evidence="14">
    <location>
        <begin position="184"/>
        <end position="204"/>
    </location>
</feature>
<feature type="transmembrane region" description="Helical" evidence="14">
    <location>
        <begin position="610"/>
        <end position="629"/>
    </location>
</feature>
<evidence type="ECO:0000256" key="3">
    <source>
        <dbReference type="ARBA" id="ARBA00007222"/>
    </source>
</evidence>
<dbReference type="Pfam" id="PF16192">
    <property type="entry name" value="PMT_4TMC"/>
    <property type="match status" value="1"/>
</dbReference>
<comment type="catalytic activity">
    <reaction evidence="13 14">
        <text>a di-trans,poly-cis-dolichyl beta-D-mannosyl phosphate + L-seryl-[protein] = 3-O-(alpha-D-mannosyl)-L-seryl-[protein] + a di-trans,poly-cis-dolichyl phosphate + H(+)</text>
        <dbReference type="Rhea" id="RHEA:17377"/>
        <dbReference type="Rhea" id="RHEA-COMP:9863"/>
        <dbReference type="Rhea" id="RHEA-COMP:13546"/>
        <dbReference type="Rhea" id="RHEA-COMP:19498"/>
        <dbReference type="Rhea" id="RHEA-COMP:19501"/>
        <dbReference type="ChEBI" id="CHEBI:15378"/>
        <dbReference type="ChEBI" id="CHEBI:29999"/>
        <dbReference type="ChEBI" id="CHEBI:57683"/>
        <dbReference type="ChEBI" id="CHEBI:58211"/>
        <dbReference type="ChEBI" id="CHEBI:137321"/>
        <dbReference type="EC" id="2.4.1.109"/>
    </reaction>
</comment>
<dbReference type="GO" id="GO:0004169">
    <property type="term" value="F:dolichyl-phosphate-mannose-protein mannosyltransferase activity"/>
    <property type="evidence" value="ECO:0007669"/>
    <property type="project" value="UniProtKB-UniRule"/>
</dbReference>
<dbReference type="SUPFAM" id="SSF82109">
    <property type="entry name" value="MIR domain"/>
    <property type="match status" value="1"/>
</dbReference>
<dbReference type="InterPro" id="IPR016093">
    <property type="entry name" value="MIR_motif"/>
</dbReference>
<dbReference type="Proteomes" id="UP000193560">
    <property type="component" value="Unassembled WGS sequence"/>
</dbReference>
<evidence type="ECO:0000256" key="1">
    <source>
        <dbReference type="ARBA" id="ARBA00004477"/>
    </source>
</evidence>
<feature type="transmembrane region" description="Helical" evidence="14">
    <location>
        <begin position="675"/>
        <end position="693"/>
    </location>
</feature>
<evidence type="ECO:0000256" key="14">
    <source>
        <dbReference type="RuleBase" id="RU367007"/>
    </source>
</evidence>
<evidence type="ECO:0000256" key="5">
    <source>
        <dbReference type="ARBA" id="ARBA00022676"/>
    </source>
</evidence>
<comment type="catalytic activity">
    <reaction evidence="12 14">
        <text>a di-trans,poly-cis-dolichyl beta-D-mannosyl phosphate + L-threonyl-[protein] = 3-O-(alpha-D-mannosyl)-L-threonyl-[protein] + a di-trans,poly-cis-dolichyl phosphate + H(+)</text>
        <dbReference type="Rhea" id="RHEA:53396"/>
        <dbReference type="Rhea" id="RHEA-COMP:11060"/>
        <dbReference type="Rhea" id="RHEA-COMP:13547"/>
        <dbReference type="Rhea" id="RHEA-COMP:19498"/>
        <dbReference type="Rhea" id="RHEA-COMP:19501"/>
        <dbReference type="ChEBI" id="CHEBI:15378"/>
        <dbReference type="ChEBI" id="CHEBI:30013"/>
        <dbReference type="ChEBI" id="CHEBI:57683"/>
        <dbReference type="ChEBI" id="CHEBI:58211"/>
        <dbReference type="ChEBI" id="CHEBI:137323"/>
        <dbReference type="EC" id="2.4.1.109"/>
    </reaction>
</comment>
<reference evidence="17 18" key="1">
    <citation type="submission" date="2016-07" db="EMBL/GenBank/DDBJ databases">
        <title>Pervasive Adenine N6-methylation of Active Genes in Fungi.</title>
        <authorList>
            <consortium name="DOE Joint Genome Institute"/>
            <person name="Mondo S.J."/>
            <person name="Dannebaum R.O."/>
            <person name="Kuo R.C."/>
            <person name="Labutti K."/>
            <person name="Haridas S."/>
            <person name="Kuo A."/>
            <person name="Salamov A."/>
            <person name="Ahrendt S.R."/>
            <person name="Lipzen A."/>
            <person name="Sullivan W."/>
            <person name="Andreopoulos W.B."/>
            <person name="Clum A."/>
            <person name="Lindquist E."/>
            <person name="Daum C."/>
            <person name="Ramamoorthy G.K."/>
            <person name="Gryganskyi A."/>
            <person name="Culley D."/>
            <person name="Magnuson J.K."/>
            <person name="James T.Y."/>
            <person name="O'Malley M.A."/>
            <person name="Stajich J.E."/>
            <person name="Spatafora J.W."/>
            <person name="Visel A."/>
            <person name="Grigoriev I.V."/>
        </authorList>
    </citation>
    <scope>NUCLEOTIDE SEQUENCE [LARGE SCALE GENOMIC DNA]</scope>
    <source>
        <strain evidence="17 18">NRRL 1336</strain>
    </source>
</reference>
<keyword evidence="10 14" id="KW-1133">Transmembrane helix</keyword>
<dbReference type="FunFam" id="2.80.10.50:FF:000012">
    <property type="entry name" value="Protein O-mannosyl-transferase 1"/>
    <property type="match status" value="1"/>
</dbReference>
<feature type="transmembrane region" description="Helical" evidence="14">
    <location>
        <begin position="705"/>
        <end position="724"/>
    </location>
</feature>
<dbReference type="InterPro" id="IPR003342">
    <property type="entry name" value="ArnT-like_N"/>
</dbReference>
<dbReference type="Pfam" id="PF02366">
    <property type="entry name" value="PMT"/>
    <property type="match status" value="1"/>
</dbReference>
<dbReference type="SMART" id="SM00472">
    <property type="entry name" value="MIR"/>
    <property type="match status" value="3"/>
</dbReference>
<keyword evidence="11 14" id="KW-0472">Membrane</keyword>
<evidence type="ECO:0000256" key="2">
    <source>
        <dbReference type="ARBA" id="ARBA00004922"/>
    </source>
</evidence>
<dbReference type="EC" id="2.4.1.109" evidence="4 14"/>
<dbReference type="CDD" id="cd23284">
    <property type="entry name" value="beta-trefoil_MIR_PMT2-like"/>
    <property type="match status" value="1"/>
</dbReference>
<feature type="region of interest" description="Disordered" evidence="15">
    <location>
        <begin position="1"/>
        <end position="23"/>
    </location>
</feature>
<keyword evidence="6 14" id="KW-0808">Transferase</keyword>
<feature type="transmembrane region" description="Helical" evidence="14">
    <location>
        <begin position="152"/>
        <end position="172"/>
    </location>
</feature>
<keyword evidence="9 14" id="KW-0256">Endoplasmic reticulum</keyword>
<feature type="domain" description="MIR" evidence="16">
    <location>
        <begin position="410"/>
        <end position="466"/>
    </location>
</feature>
<feature type="transmembrane region" description="Helical" evidence="14">
    <location>
        <begin position="65"/>
        <end position="83"/>
    </location>
</feature>
<evidence type="ECO:0000313" key="17">
    <source>
        <dbReference type="EMBL" id="ORZ20476.1"/>
    </source>
</evidence>
<evidence type="ECO:0000256" key="10">
    <source>
        <dbReference type="ARBA" id="ARBA00022989"/>
    </source>
</evidence>
<keyword evidence="5 14" id="KW-0328">Glycosyltransferase</keyword>
<evidence type="ECO:0000256" key="11">
    <source>
        <dbReference type="ARBA" id="ARBA00023136"/>
    </source>
</evidence>
<comment type="subcellular location">
    <subcellularLocation>
        <location evidence="1 14">Endoplasmic reticulum membrane</location>
        <topology evidence="1 14">Multi-pass membrane protein</topology>
    </subcellularLocation>
</comment>
<comment type="caution">
    <text evidence="17">The sequence shown here is derived from an EMBL/GenBank/DDBJ whole genome shotgun (WGS) entry which is preliminary data.</text>
</comment>
<dbReference type="Pfam" id="PF02815">
    <property type="entry name" value="MIR"/>
    <property type="match status" value="1"/>
</dbReference>
<feature type="domain" description="MIR" evidence="16">
    <location>
        <begin position="342"/>
        <end position="396"/>
    </location>
</feature>
<protein>
    <recommendedName>
        <fullName evidence="4 14">Dolichyl-phosphate-mannose--protein mannosyltransferase</fullName>
        <ecNumber evidence="4 14">2.4.1.109</ecNumber>
    </recommendedName>
</protein>
<evidence type="ECO:0000256" key="9">
    <source>
        <dbReference type="ARBA" id="ARBA00022824"/>
    </source>
</evidence>
<evidence type="ECO:0000256" key="15">
    <source>
        <dbReference type="SAM" id="MobiDB-lite"/>
    </source>
</evidence>
<feature type="compositionally biased region" description="Basic residues" evidence="15">
    <location>
        <begin position="1"/>
        <end position="10"/>
    </location>
</feature>
<evidence type="ECO:0000256" key="12">
    <source>
        <dbReference type="ARBA" id="ARBA00045085"/>
    </source>
</evidence>
<keyword evidence="18" id="KW-1185">Reference proteome</keyword>
<dbReference type="UniPathway" id="UPA00378"/>
<evidence type="ECO:0000256" key="7">
    <source>
        <dbReference type="ARBA" id="ARBA00022692"/>
    </source>
</evidence>
<dbReference type="GO" id="GO:0005789">
    <property type="term" value="C:endoplasmic reticulum membrane"/>
    <property type="evidence" value="ECO:0007669"/>
    <property type="project" value="UniProtKB-SubCell"/>
</dbReference>
<dbReference type="PANTHER" id="PTHR10050:SF46">
    <property type="entry name" value="PROTEIN O-MANNOSYL-TRANSFERASE 2"/>
    <property type="match status" value="1"/>
</dbReference>
<dbReference type="PROSITE" id="PS50919">
    <property type="entry name" value="MIR"/>
    <property type="match status" value="3"/>
</dbReference>
<dbReference type="EMBL" id="MCGE01000006">
    <property type="protein sequence ID" value="ORZ20476.1"/>
    <property type="molecule type" value="Genomic_DNA"/>
</dbReference>
<comment type="pathway">
    <text evidence="2 14">Protein modification; protein glycosylation.</text>
</comment>
<gene>
    <name evidence="17" type="ORF">BCR42DRAFT_370218</name>
</gene>
<evidence type="ECO:0000256" key="6">
    <source>
        <dbReference type="ARBA" id="ARBA00022679"/>
    </source>
</evidence>
<feature type="transmembrane region" description="Helical" evidence="14">
    <location>
        <begin position="289"/>
        <end position="316"/>
    </location>
</feature>
<name>A0A1X2IRV4_9FUNG</name>
<sequence length="750" mass="86108">MDNLKKRHNATHNDTDDLTSSYNDPHITQSILTTESEHQDKLCKLPSTTSKVPHFNKYFTYIRKYHHAILLTILTTLSFWTRFRLIGLSKIVVWDEAHFGKFGSHYLKHDFYFDVHPPLGKMLVGLSGLLAGYDGSFDFKSGSTYPDDMHYGVMRVFNAVWGALLAPLAYLTARQLHFSIKASILISIMVLFDTALLCISRFILLDSMLLFFTCTSLYCLSKFHNLKNKSFSKEWYLWLFMNGLSLGCVLSVKWVGLFAVALVGIYTMEDLWTKLGDIHMPKQIYAKHWVTRILFLIALPSVIYLASFALHFTLLYKTGNGDARMSSLFQANLEGNTLDQNPLELAYGSKLTLKNFGYGGGLLHSHIQRFPEGSRQQQVTCYQHKDKNNQWIIKTPRNGSIGDYEDNNNVRFVKDGDVIRLMHASTGVNLHSHSIRAPITTGQWEVSGYGNNTVGDVHDNWKVEVVGHTGSKDSKAVRSLTTRFRLRHVQQGCLLTANNVILPQWGFKQIEVHCDKRNRVDDAHSWWNVEEHYNDNLPPAPSNTYKSQFLHDFWHLNVAMWTSNNALVPDPDKADILSSTPAEWPLTTVGLRMCGWQDDAIKFYLLGNPIVWWFSFSSILIFVASTAFYSIRMQRKIYDLTNTQWDQYLYVGKTLFLGWLLHYIPFFIMGRVTYLHHYFPALYFSIFMGPFLMDHYTQRCSPGTQYIVFGLLYTSVVGVFLYFAPLAYGMDGPVSAYGGRKWLTTWNLVD</sequence>
<evidence type="ECO:0000256" key="4">
    <source>
        <dbReference type="ARBA" id="ARBA00012839"/>
    </source>
</evidence>
<organism evidence="17 18">
    <name type="scientific">Absidia repens</name>
    <dbReference type="NCBI Taxonomy" id="90262"/>
    <lineage>
        <taxon>Eukaryota</taxon>
        <taxon>Fungi</taxon>
        <taxon>Fungi incertae sedis</taxon>
        <taxon>Mucoromycota</taxon>
        <taxon>Mucoromycotina</taxon>
        <taxon>Mucoromycetes</taxon>
        <taxon>Mucorales</taxon>
        <taxon>Cunninghamellaceae</taxon>
        <taxon>Absidia</taxon>
    </lineage>
</organism>
<dbReference type="InterPro" id="IPR027005">
    <property type="entry name" value="PMT-like"/>
</dbReference>
<dbReference type="AlphaFoldDB" id="A0A1X2IRV4"/>
<proteinExistence type="inferred from homology"/>
<dbReference type="OrthoDB" id="292747at2759"/>
<keyword evidence="8" id="KW-0677">Repeat</keyword>
<dbReference type="PANTHER" id="PTHR10050">
    <property type="entry name" value="DOLICHYL-PHOSPHATE-MANNOSE--PROTEIN MANNOSYLTRANSFERASE"/>
    <property type="match status" value="1"/>
</dbReference>
<evidence type="ECO:0000256" key="8">
    <source>
        <dbReference type="ARBA" id="ARBA00022737"/>
    </source>
</evidence>
<accession>A0A1X2IRV4</accession>
<dbReference type="InterPro" id="IPR032421">
    <property type="entry name" value="PMT_4TMC"/>
</dbReference>
<feature type="domain" description="MIR" evidence="16">
    <location>
        <begin position="474"/>
        <end position="532"/>
    </location>
</feature>
<evidence type="ECO:0000259" key="16">
    <source>
        <dbReference type="PROSITE" id="PS50919"/>
    </source>
</evidence>
<dbReference type="InterPro" id="IPR036300">
    <property type="entry name" value="MIR_dom_sf"/>
</dbReference>
<feature type="transmembrane region" description="Helical" evidence="14">
    <location>
        <begin position="650"/>
        <end position="669"/>
    </location>
</feature>
<evidence type="ECO:0000313" key="18">
    <source>
        <dbReference type="Proteomes" id="UP000193560"/>
    </source>
</evidence>
<keyword evidence="7 14" id="KW-0812">Transmembrane</keyword>
<dbReference type="Gene3D" id="2.80.10.50">
    <property type="match status" value="1"/>
</dbReference>